<feature type="transmembrane region" description="Helical" evidence="1">
    <location>
        <begin position="6"/>
        <end position="25"/>
    </location>
</feature>
<name>B8FA66_DESAL</name>
<dbReference type="KEGG" id="dal:Dalk_1462"/>
<protein>
    <submittedName>
        <fullName evidence="2">Uncharacterized protein</fullName>
    </submittedName>
</protein>
<keyword evidence="1" id="KW-0812">Transmembrane</keyword>
<accession>B8FA66</accession>
<dbReference type="HOGENOM" id="CLU_1479769_0_0_7"/>
<keyword evidence="1" id="KW-1133">Transmembrane helix</keyword>
<gene>
    <name evidence="2" type="ordered locus">Dalk_1462</name>
</gene>
<evidence type="ECO:0000256" key="1">
    <source>
        <dbReference type="SAM" id="Phobius"/>
    </source>
</evidence>
<sequence>MCEVLNNASVSAFIGAFSAFILVMLTDIRRRYRDRSLLRLLISDSGDHSQKKLTSVKMNREMVTENNNITDAPFMPFSTQSIRDFQVRALDVLGTQEKQSVDAIIYWMESINDLLNSATSCASKIKTLIKSNASTQERDDVLKDYLEILREGEKNLEYLISMVKLHKQKQYRKVVEFLHPVF</sequence>
<organism evidence="2 3">
    <name type="scientific">Desulfatibacillum aliphaticivorans</name>
    <dbReference type="NCBI Taxonomy" id="218208"/>
    <lineage>
        <taxon>Bacteria</taxon>
        <taxon>Pseudomonadati</taxon>
        <taxon>Thermodesulfobacteriota</taxon>
        <taxon>Desulfobacteria</taxon>
        <taxon>Desulfobacterales</taxon>
        <taxon>Desulfatibacillaceae</taxon>
        <taxon>Desulfatibacillum</taxon>
    </lineage>
</organism>
<proteinExistence type="predicted"/>
<keyword evidence="3" id="KW-1185">Reference proteome</keyword>
<dbReference type="AlphaFoldDB" id="B8FA66"/>
<evidence type="ECO:0000313" key="3">
    <source>
        <dbReference type="Proteomes" id="UP000000739"/>
    </source>
</evidence>
<reference evidence="2 3" key="1">
    <citation type="journal article" date="2012" name="Environ. Microbiol.">
        <title>The genome sequence of Desulfatibacillum alkenivorans AK-01: a blueprint for anaerobic alkane oxidation.</title>
        <authorList>
            <person name="Callaghan A.V."/>
            <person name="Morris B.E."/>
            <person name="Pereira I.A."/>
            <person name="McInerney M.J."/>
            <person name="Austin R.N."/>
            <person name="Groves J.T."/>
            <person name="Kukor J.J."/>
            <person name="Suflita J.M."/>
            <person name="Young L.Y."/>
            <person name="Zylstra G.J."/>
            <person name="Wawrik B."/>
        </authorList>
    </citation>
    <scope>NUCLEOTIDE SEQUENCE [LARGE SCALE GENOMIC DNA]</scope>
    <source>
        <strain evidence="2 3">AK-01</strain>
    </source>
</reference>
<dbReference type="RefSeq" id="WP_012610597.1">
    <property type="nucleotide sequence ID" value="NC_011768.1"/>
</dbReference>
<dbReference type="EMBL" id="CP001322">
    <property type="protein sequence ID" value="ACL03162.1"/>
    <property type="molecule type" value="Genomic_DNA"/>
</dbReference>
<dbReference type="Proteomes" id="UP000000739">
    <property type="component" value="Chromosome"/>
</dbReference>
<keyword evidence="1" id="KW-0472">Membrane</keyword>
<evidence type="ECO:0000313" key="2">
    <source>
        <dbReference type="EMBL" id="ACL03162.1"/>
    </source>
</evidence>